<dbReference type="Proteomes" id="UP000274131">
    <property type="component" value="Unassembled WGS sequence"/>
</dbReference>
<dbReference type="EMBL" id="UXUI01007488">
    <property type="protein sequence ID" value="VDD87860.1"/>
    <property type="molecule type" value="Genomic_DNA"/>
</dbReference>
<reference evidence="4" key="1">
    <citation type="submission" date="2017-02" db="UniProtKB">
        <authorList>
            <consortium name="WormBaseParasite"/>
        </authorList>
    </citation>
    <scope>IDENTIFICATION</scope>
</reference>
<dbReference type="WBParaSite" id="EVEC_0000329501-mRNA-1">
    <property type="protein sequence ID" value="EVEC_0000329501-mRNA-1"/>
    <property type="gene ID" value="EVEC_0000329501"/>
</dbReference>
<proteinExistence type="predicted"/>
<sequence length="131" mass="15155">MTSELRFLHTTLLSFSLSSTHTLFYEAPILGQVLELPCKLPGFVRNIHYPKVANSLLSKERREEQGERRFERRREDPKNDKEDSSSEEKDEKSEKEPENTTIITSRPGSQSVKNSNPSRQATHNRALRLLM</sequence>
<evidence type="ECO:0000313" key="3">
    <source>
        <dbReference type="Proteomes" id="UP000274131"/>
    </source>
</evidence>
<feature type="region of interest" description="Disordered" evidence="1">
    <location>
        <begin position="55"/>
        <end position="131"/>
    </location>
</feature>
<accession>A0A0N4V067</accession>
<feature type="compositionally biased region" description="Basic and acidic residues" evidence="1">
    <location>
        <begin position="58"/>
        <end position="98"/>
    </location>
</feature>
<dbReference type="AlphaFoldDB" id="A0A0N4V067"/>
<name>A0A0N4V067_ENTVE</name>
<evidence type="ECO:0000313" key="2">
    <source>
        <dbReference type="EMBL" id="VDD87860.1"/>
    </source>
</evidence>
<feature type="compositionally biased region" description="Polar residues" evidence="1">
    <location>
        <begin position="100"/>
        <end position="123"/>
    </location>
</feature>
<evidence type="ECO:0000256" key="1">
    <source>
        <dbReference type="SAM" id="MobiDB-lite"/>
    </source>
</evidence>
<reference evidence="2 3" key="2">
    <citation type="submission" date="2018-10" db="EMBL/GenBank/DDBJ databases">
        <authorList>
            <consortium name="Pathogen Informatics"/>
        </authorList>
    </citation>
    <scope>NUCLEOTIDE SEQUENCE [LARGE SCALE GENOMIC DNA]</scope>
</reference>
<organism evidence="4">
    <name type="scientific">Enterobius vermicularis</name>
    <name type="common">Human pinworm</name>
    <dbReference type="NCBI Taxonomy" id="51028"/>
    <lineage>
        <taxon>Eukaryota</taxon>
        <taxon>Metazoa</taxon>
        <taxon>Ecdysozoa</taxon>
        <taxon>Nematoda</taxon>
        <taxon>Chromadorea</taxon>
        <taxon>Rhabditida</taxon>
        <taxon>Spirurina</taxon>
        <taxon>Oxyuridomorpha</taxon>
        <taxon>Oxyuroidea</taxon>
        <taxon>Oxyuridae</taxon>
        <taxon>Enterobius</taxon>
    </lineage>
</organism>
<protein>
    <submittedName>
        <fullName evidence="2 4">Uncharacterized protein</fullName>
    </submittedName>
</protein>
<gene>
    <name evidence="2" type="ORF">EVEC_LOCUS3003</name>
</gene>
<keyword evidence="3" id="KW-1185">Reference proteome</keyword>
<evidence type="ECO:0000313" key="4">
    <source>
        <dbReference type="WBParaSite" id="EVEC_0000329501-mRNA-1"/>
    </source>
</evidence>